<dbReference type="Pfam" id="PF11906">
    <property type="entry name" value="DUF3426"/>
    <property type="match status" value="1"/>
</dbReference>
<gene>
    <name evidence="2" type="ORF">AVENLUH5627_01156</name>
</gene>
<evidence type="ECO:0000256" key="1">
    <source>
        <dbReference type="SAM" id="Phobius"/>
    </source>
</evidence>
<comment type="caution">
    <text evidence="2">The sequence shown here is derived from an EMBL/GenBank/DDBJ whole genome shotgun (WGS) entry which is preliminary data.</text>
</comment>
<keyword evidence="1" id="KW-1133">Transmembrane helix</keyword>
<proteinExistence type="predicted"/>
<protein>
    <recommendedName>
        <fullName evidence="4">DUF3426 domain-containing protein</fullName>
    </recommendedName>
</protein>
<dbReference type="PATRIC" id="fig|52133.18.peg.1202"/>
<reference evidence="2 3" key="1">
    <citation type="journal article" date="2016" name="Sci. Rep.">
        <title>Genomic and phenotypic characterization of the species Acinetobacter venetianus.</title>
        <authorList>
            <person name="Fondi M."/>
            <person name="Maida I."/>
            <person name="Perrin E."/>
            <person name="Orlandini V."/>
            <person name="La Torre L."/>
            <person name="Bosi E."/>
            <person name="Negroni A."/>
            <person name="Zanaroli G."/>
            <person name="Fava F."/>
            <person name="Decorosi F."/>
            <person name="Giovannetti L."/>
            <person name="Viti C."/>
            <person name="Vaneechoutte M."/>
            <person name="Dijkshoorn L."/>
            <person name="Fani R."/>
        </authorList>
    </citation>
    <scope>NUCLEOTIDE SEQUENCE [LARGE SCALE GENOMIC DNA]</scope>
    <source>
        <strain evidence="2 3">LUH5627</strain>
    </source>
</reference>
<name>A0A150HW49_9GAMM</name>
<dbReference type="NCBIfam" id="TIGR02098">
    <property type="entry name" value="MJ0042_CXXC"/>
    <property type="match status" value="1"/>
</dbReference>
<feature type="transmembrane region" description="Helical" evidence="1">
    <location>
        <begin position="134"/>
        <end position="157"/>
    </location>
</feature>
<dbReference type="Proteomes" id="UP000075680">
    <property type="component" value="Unassembled WGS sequence"/>
</dbReference>
<keyword evidence="1" id="KW-0812">Transmembrane</keyword>
<dbReference type="InterPro" id="IPR011723">
    <property type="entry name" value="Znf/thioredoxin_put"/>
</dbReference>
<dbReference type="AlphaFoldDB" id="A0A150HW49"/>
<dbReference type="InterPro" id="IPR021834">
    <property type="entry name" value="DUF3426"/>
</dbReference>
<evidence type="ECO:0000313" key="2">
    <source>
        <dbReference type="EMBL" id="KXZ71225.1"/>
    </source>
</evidence>
<accession>A0A150HW49</accession>
<dbReference type="RefSeq" id="WP_061518437.1">
    <property type="nucleotide sequence ID" value="NZ_JRUE01000109.1"/>
</dbReference>
<organism evidence="2 3">
    <name type="scientific">Acinetobacter venetianus</name>
    <dbReference type="NCBI Taxonomy" id="52133"/>
    <lineage>
        <taxon>Bacteria</taxon>
        <taxon>Pseudomonadati</taxon>
        <taxon>Pseudomonadota</taxon>
        <taxon>Gammaproteobacteria</taxon>
        <taxon>Moraxellales</taxon>
        <taxon>Moraxellaceae</taxon>
        <taxon>Acinetobacter</taxon>
    </lineage>
</organism>
<dbReference type="EMBL" id="JRUE01000109">
    <property type="protein sequence ID" value="KXZ71225.1"/>
    <property type="molecule type" value="Genomic_DNA"/>
</dbReference>
<keyword evidence="1" id="KW-0472">Membrane</keyword>
<evidence type="ECO:0008006" key="4">
    <source>
        <dbReference type="Google" id="ProtNLM"/>
    </source>
</evidence>
<sequence>MSEKQTRCPKCSTVYKVTLSQLSVAQGMVCCPKCMINFNALTNLLHSETNETVPSTTNRSLFSSIQPDSSFAEKQMQILSIFDQKIENSNIDLLTYLNNLNYFNTEPVTALPNLNLSEDALLIEHEPNTKQHGWLYYSLWGIGNIVLILVFAFQILWFNPKLMHESPALNRIFNYACGILTCKTLDEQYKYLSFEKVKVKRISKDETKFSGVLINHHENSILIPSIKVVLKEKGETITDITLKPQDYLVDSLKMIQRIPSNSPFRFEFTIPKSKNSFDDYSLEIVQP</sequence>
<evidence type="ECO:0000313" key="3">
    <source>
        <dbReference type="Proteomes" id="UP000075680"/>
    </source>
</evidence>